<evidence type="ECO:0000256" key="2">
    <source>
        <dbReference type="SAM" id="Phobius"/>
    </source>
</evidence>
<organism evidence="3 4">
    <name type="scientific">Paracoccus liaowanqingii</name>
    <dbReference type="NCBI Taxonomy" id="2560053"/>
    <lineage>
        <taxon>Bacteria</taxon>
        <taxon>Pseudomonadati</taxon>
        <taxon>Pseudomonadota</taxon>
        <taxon>Alphaproteobacteria</taxon>
        <taxon>Rhodobacterales</taxon>
        <taxon>Paracoccaceae</taxon>
        <taxon>Paracoccus</taxon>
    </lineage>
</organism>
<proteinExistence type="predicted"/>
<dbReference type="Proteomes" id="UP000296374">
    <property type="component" value="Chromosome"/>
</dbReference>
<feature type="compositionally biased region" description="Pro residues" evidence="1">
    <location>
        <begin position="1458"/>
        <end position="1471"/>
    </location>
</feature>
<feature type="transmembrane region" description="Helical" evidence="2">
    <location>
        <begin position="275"/>
        <end position="296"/>
    </location>
</feature>
<name>A0A4P7HKF0_9RHOB</name>
<keyword evidence="2" id="KW-0812">Transmembrane</keyword>
<keyword evidence="2" id="KW-1133">Transmembrane helix</keyword>
<accession>A0A4P7HKF0</accession>
<feature type="transmembrane region" description="Helical" evidence="2">
    <location>
        <begin position="726"/>
        <end position="745"/>
    </location>
</feature>
<gene>
    <name evidence="3" type="ORF">E4191_07575</name>
</gene>
<evidence type="ECO:0000313" key="4">
    <source>
        <dbReference type="Proteomes" id="UP000296374"/>
    </source>
</evidence>
<keyword evidence="2" id="KW-0472">Membrane</keyword>
<feature type="compositionally biased region" description="Basic and acidic residues" evidence="1">
    <location>
        <begin position="619"/>
        <end position="628"/>
    </location>
</feature>
<protein>
    <recommendedName>
        <fullName evidence="5">Bacteriophage tail tape measure N-terminal domain-containing protein</fullName>
    </recommendedName>
</protein>
<dbReference type="EMBL" id="CP038439">
    <property type="protein sequence ID" value="QBX34585.1"/>
    <property type="molecule type" value="Genomic_DNA"/>
</dbReference>
<feature type="region of interest" description="Disordered" evidence="1">
    <location>
        <begin position="1452"/>
        <end position="1476"/>
    </location>
</feature>
<dbReference type="KEGG" id="plia:E4191_07575"/>
<sequence length="1624" mass="169431">MPEAARLVLIADSSSLRDGETALDSLARTGGKVEGTLKISAKGIEQAMARIATVMGGLDTTMLALQRSVTQSMGRASQEVSRGARSFDELRRSIDPAYAASERFADVQQQLAGHVATGAASQAQANSVLEIARSRYLGVATAAEAAEQAQREMAAAVAQTTGSYEALRNTLDPVYASSKRYEAAVETANTALRAKIITEGEHARVLQMAQTRYLALTPAVAGATSGLARFTPQITNASFQIQDFAVQVASGQSALTAFTQQFPQLAGALGASGQLALLGAGLGTVVAVGAALLPLFMSMGNAAKAAEDAVSDLNSAFSAYKSAIDGTNLSVDDLTTKFGSNAEAARVLYTVMRDLAELELAQAMGAAVAAATSQFGGLEAQLERINSLSQASIGDFGGMSAASGRLAVAIGELSTQYGLGYGQAVELNRAMQALENAKGPQEQARAAAALVEELRDAQRAGATIPPEIMATAQQLAQASMLGLQLGGNLNDVAGAAANAAAAARDLASALAAAAGFSMNIDNQIDVIGARIAAQKAGADAAIAGQVRSMQLEAAASRDRQIAAGVDQYNAEALYQLDLDRIAQLGEMTAEEKALAKATNEAAKGSKKASSEAGSAAKKAATEAEKLNDTLDQTAQRWRETLDPMARYRRESEELAKLTGRLSSDEMAKAQRNLNIELADSLPLVGEFTDTMTEGLLNGFKGTLSSIGDMMKRWLANMIAMAAKNRIMLSMGFGGGAAGMAGGAMAGQAGGALATGGVMAGIGALGGGIMSGLSGGISALGGGLGSAMQYTQFMAAGATSGMAGLGAAIGAIALPVAALVGVFSFFRKSTKELDSGLRLTVDGMDTLAESFSRTETRRFWGLSKRTRTSYDRADEETQDALSKIVGTIQTGVLDAAAALGVGSDAFAGFAHEIRISTKGMTDEEAQAAIQDALGTLGDEFAAMVPGLKGLAKDGETTTEALQRLSSALLGVNAIMDTLGHSFLAVGITGADMASKIADAFGGMDAMASATQSFYQTFYSDAERLAMTTRQTTEALARLGIAMPRTRDQYRQMVAALDLTTAKGREAYAMLIGLSDSLDMILPTISALTAELAALQDAVQTGLDGTISAAQDAAKANATAAANWYKAAGSIREYIDKLRGTASALFNPAQALRYNRQQYNQTYRQALNGDLTAAQNVGGAADRYLSSVMDTARTREEAALAQARVLSQLGFLQGVADVEGARHDVIAGLIGRQVELLEQARDFLANGGVMTAEMIATLRSGLGSINGAIAAAQRISVAAIMRRLNVTVDVIADADIPPYVRNLLSNATNGIRGFVDFIVRSDLSPDQKWLALQRSSTHLNTVNFLARNQMSPEYTRLALREGSNYRLAVTSHVASGSALNTRQLQQLFTGNASGTITLGGSFRFDPSAGFATWYETASRSAISTPMAALRTAMGNLQAALTALRSAILTPAPAPVVSRPAPTPAPSPAAPPPSGAVGRLSLSDYRFRQTVQNSSGGPEYYTTITGPNGGTRRIDGTANQARFWVANRNYPRFERGGQHVGGLRIVGEKGPELEATGPSRIFSNSQSRSMLDNSEVVQELRAVRAELAEMQAHARRTAESTRDTFKTLREINSVGVKIDPVQNKVSA</sequence>
<evidence type="ECO:0000313" key="3">
    <source>
        <dbReference type="EMBL" id="QBX34585.1"/>
    </source>
</evidence>
<evidence type="ECO:0008006" key="5">
    <source>
        <dbReference type="Google" id="ProtNLM"/>
    </source>
</evidence>
<feature type="transmembrane region" description="Helical" evidence="2">
    <location>
        <begin position="801"/>
        <end position="825"/>
    </location>
</feature>
<feature type="transmembrane region" description="Helical" evidence="2">
    <location>
        <begin position="757"/>
        <end position="780"/>
    </location>
</feature>
<feature type="region of interest" description="Disordered" evidence="1">
    <location>
        <begin position="1488"/>
        <end position="1512"/>
    </location>
</feature>
<dbReference type="RefSeq" id="WP_135312874.1">
    <property type="nucleotide sequence ID" value="NZ_CP038439.1"/>
</dbReference>
<reference evidence="4" key="1">
    <citation type="submission" date="2019-03" db="EMBL/GenBank/DDBJ databases">
        <authorList>
            <person name="Li J."/>
        </authorList>
    </citation>
    <scope>NUCLEOTIDE SEQUENCE [LARGE SCALE GENOMIC DNA]</scope>
    <source>
        <strain evidence="4">2251</strain>
    </source>
</reference>
<feature type="compositionally biased region" description="Polar residues" evidence="1">
    <location>
        <begin position="1488"/>
        <end position="1503"/>
    </location>
</feature>
<feature type="region of interest" description="Disordered" evidence="1">
    <location>
        <begin position="600"/>
        <end position="628"/>
    </location>
</feature>
<evidence type="ECO:0000256" key="1">
    <source>
        <dbReference type="SAM" id="MobiDB-lite"/>
    </source>
</evidence>